<accession>A0A1A8XV78</accession>
<dbReference type="InterPro" id="IPR002716">
    <property type="entry name" value="PIN_dom"/>
</dbReference>
<name>A0A1A8XV78_9PROT</name>
<dbReference type="CDD" id="cd18683">
    <property type="entry name" value="PIN_VapC-like"/>
    <property type="match status" value="1"/>
</dbReference>
<evidence type="ECO:0000313" key="3">
    <source>
        <dbReference type="Proteomes" id="UP000199169"/>
    </source>
</evidence>
<proteinExistence type="predicted"/>
<dbReference type="Gene3D" id="3.40.50.1010">
    <property type="entry name" value="5'-nuclease"/>
    <property type="match status" value="1"/>
</dbReference>
<dbReference type="RefSeq" id="WP_186408528.1">
    <property type="nucleotide sequence ID" value="NZ_FLQX01000145.1"/>
</dbReference>
<dbReference type="SUPFAM" id="SSF88723">
    <property type="entry name" value="PIN domain-like"/>
    <property type="match status" value="1"/>
</dbReference>
<sequence>MVLVRYIMQDDAEQSLLSTRLVESLSVDSPGFVSLVSVVELGWVLSSAYDLDRSQLLEAFEGLLRTKEIVVERAETVWKALRIFQRANADLADCLIERSAAAAGCGTTMTFDRCTVKGCGMTLIT</sequence>
<reference evidence="2 3" key="1">
    <citation type="submission" date="2016-06" db="EMBL/GenBank/DDBJ databases">
        <authorList>
            <person name="Kjaerup R.B."/>
            <person name="Dalgaard T.S."/>
            <person name="Juul-Madsen H.R."/>
        </authorList>
    </citation>
    <scope>NUCLEOTIDE SEQUENCE [LARGE SCALE GENOMIC DNA]</scope>
    <source>
        <strain evidence="2">3</strain>
    </source>
</reference>
<evidence type="ECO:0000313" key="2">
    <source>
        <dbReference type="EMBL" id="SBT08924.1"/>
    </source>
</evidence>
<gene>
    <name evidence="2" type="ORF">ACCAA_660004</name>
</gene>
<dbReference type="Pfam" id="PF01850">
    <property type="entry name" value="PIN"/>
    <property type="match status" value="1"/>
</dbReference>
<dbReference type="STRING" id="1860102.ACCAA_660004"/>
<organism evidence="2 3">
    <name type="scientific">Candidatus Accumulibacter aalborgensis</name>
    <dbReference type="NCBI Taxonomy" id="1860102"/>
    <lineage>
        <taxon>Bacteria</taxon>
        <taxon>Pseudomonadati</taxon>
        <taxon>Pseudomonadota</taxon>
        <taxon>Betaproteobacteria</taxon>
        <taxon>Candidatus Accumulibacter</taxon>
    </lineage>
</organism>
<dbReference type="AlphaFoldDB" id="A0A1A8XV78"/>
<dbReference type="Proteomes" id="UP000199169">
    <property type="component" value="Unassembled WGS sequence"/>
</dbReference>
<dbReference type="InterPro" id="IPR029060">
    <property type="entry name" value="PIN-like_dom_sf"/>
</dbReference>
<protein>
    <recommendedName>
        <fullName evidence="1">PIN domain-containing protein</fullName>
    </recommendedName>
</protein>
<dbReference type="EMBL" id="FLQX01000145">
    <property type="protein sequence ID" value="SBT08924.1"/>
    <property type="molecule type" value="Genomic_DNA"/>
</dbReference>
<feature type="domain" description="PIN" evidence="1">
    <location>
        <begin position="2"/>
        <end position="113"/>
    </location>
</feature>
<keyword evidence="3" id="KW-1185">Reference proteome</keyword>
<evidence type="ECO:0000259" key="1">
    <source>
        <dbReference type="Pfam" id="PF01850"/>
    </source>
</evidence>